<sequence length="550" mass="63729">MHLGGQDGITAYNIEDNELWMRHVLTAFSQVTVAIYVFWKSWTWPDEKPLWKTTLLVFVPGMLKCFEKPWALKNASITSLTTMSSSVENVETNSLEAYVEAARQLWRQILAPNDVDRKPYTLFVDIVHSYDDRLRNMSYMVCNKGEAYDLVQSELSSVFDRLYTKERVFGYTPNYCGPTRLVINRARFGSMLRYLVAYLSVQAIGVFYTGNYSSYNSSDVKVTSILLWGTTALEYLIANVKPFLEWWGTNKFKLAWPNQVAQYNLIGYMTRNRRHKGIRKLAALLGCKDTLDQLWFMEPCWSSRDVTSLVYDHVRQGWRGYIRNTATYISFNNSRGQRTLEHEEHLELLVYIINRPFDETVLLWHLATDFCFHYMDVNIDDDIRAREMSRTSRQISNYLMYLLFVNPEMLMTGTRSNLFKTTYGDLKRMIRLDIIEEPALDERGITERILQEIRRTAPGEGGLIRDAFGLANALMGVGMEAAAARWRIIRGVWVEMLCFSAGRCRGYLHAKGLGKGGEYLSHVWLLLSRLGMETLAERLQRTEQPVLEIV</sequence>
<dbReference type="OrthoDB" id="631811at2759"/>
<dbReference type="AlphaFoldDB" id="A0A1E5VVL4"/>
<comment type="caution">
    <text evidence="2">The sequence shown here is derived from an EMBL/GenBank/DDBJ whole genome shotgun (WGS) entry which is preliminary data.</text>
</comment>
<dbReference type="InterPro" id="IPR007658">
    <property type="entry name" value="DUF594"/>
</dbReference>
<accession>A0A1E5VVL4</accession>
<dbReference type="EMBL" id="LWDX02028464">
    <property type="protein sequence ID" value="OEL29114.1"/>
    <property type="molecule type" value="Genomic_DNA"/>
</dbReference>
<evidence type="ECO:0000313" key="3">
    <source>
        <dbReference type="Proteomes" id="UP000095767"/>
    </source>
</evidence>
<organism evidence="2 3">
    <name type="scientific">Dichanthelium oligosanthes</name>
    <dbReference type="NCBI Taxonomy" id="888268"/>
    <lineage>
        <taxon>Eukaryota</taxon>
        <taxon>Viridiplantae</taxon>
        <taxon>Streptophyta</taxon>
        <taxon>Embryophyta</taxon>
        <taxon>Tracheophyta</taxon>
        <taxon>Spermatophyta</taxon>
        <taxon>Magnoliopsida</taxon>
        <taxon>Liliopsida</taxon>
        <taxon>Poales</taxon>
        <taxon>Poaceae</taxon>
        <taxon>PACMAD clade</taxon>
        <taxon>Panicoideae</taxon>
        <taxon>Panicodae</taxon>
        <taxon>Paniceae</taxon>
        <taxon>Dichantheliinae</taxon>
        <taxon>Dichanthelium</taxon>
    </lineage>
</organism>
<dbReference type="Pfam" id="PF04578">
    <property type="entry name" value="DUF594"/>
    <property type="match status" value="1"/>
</dbReference>
<dbReference type="Pfam" id="PF13968">
    <property type="entry name" value="DUF4220"/>
    <property type="match status" value="1"/>
</dbReference>
<name>A0A1E5VVL4_9POAL</name>
<evidence type="ECO:0000259" key="1">
    <source>
        <dbReference type="Pfam" id="PF13968"/>
    </source>
</evidence>
<reference evidence="2 3" key="1">
    <citation type="submission" date="2016-09" db="EMBL/GenBank/DDBJ databases">
        <title>The draft genome of Dichanthelium oligosanthes: A C3 panicoid grass species.</title>
        <authorList>
            <person name="Studer A.J."/>
            <person name="Schnable J.C."/>
            <person name="Brutnell T.P."/>
        </authorList>
    </citation>
    <scope>NUCLEOTIDE SEQUENCE [LARGE SCALE GENOMIC DNA]</scope>
    <source>
        <strain evidence="3">cv. Kellogg 1175</strain>
        <tissue evidence="2">Leaf</tissue>
    </source>
</reference>
<gene>
    <name evidence="2" type="ORF">BAE44_0009866</name>
</gene>
<dbReference type="PANTHER" id="PTHR31325">
    <property type="entry name" value="OS01G0798800 PROTEIN-RELATED"/>
    <property type="match status" value="1"/>
</dbReference>
<feature type="domain" description="DUF4220" evidence="1">
    <location>
        <begin position="1"/>
        <end position="236"/>
    </location>
</feature>
<keyword evidence="3" id="KW-1185">Reference proteome</keyword>
<evidence type="ECO:0000313" key="2">
    <source>
        <dbReference type="EMBL" id="OEL29114.1"/>
    </source>
</evidence>
<dbReference type="STRING" id="888268.A0A1E5VVL4"/>
<dbReference type="InterPro" id="IPR025315">
    <property type="entry name" value="DUF4220"/>
</dbReference>
<dbReference type="Proteomes" id="UP000095767">
    <property type="component" value="Unassembled WGS sequence"/>
</dbReference>
<protein>
    <recommendedName>
        <fullName evidence="1">DUF4220 domain-containing protein</fullName>
    </recommendedName>
</protein>
<proteinExistence type="predicted"/>